<dbReference type="AlphaFoldDB" id="A0A5B6VCV7"/>
<keyword evidence="3" id="KW-1185">Reference proteome</keyword>
<protein>
    <submittedName>
        <fullName evidence="2">Reverse transcriptase</fullName>
    </submittedName>
</protein>
<dbReference type="InterPro" id="IPR044730">
    <property type="entry name" value="RNase_H-like_dom_plant"/>
</dbReference>
<keyword evidence="2" id="KW-0808">Transferase</keyword>
<accession>A0A5B6VCV7</accession>
<dbReference type="GO" id="GO:0003964">
    <property type="term" value="F:RNA-directed DNA polymerase activity"/>
    <property type="evidence" value="ECO:0007669"/>
    <property type="project" value="UniProtKB-KW"/>
</dbReference>
<dbReference type="SUPFAM" id="SSF53098">
    <property type="entry name" value="Ribonuclease H-like"/>
    <property type="match status" value="1"/>
</dbReference>
<dbReference type="GO" id="GO:0003676">
    <property type="term" value="F:nucleic acid binding"/>
    <property type="evidence" value="ECO:0007669"/>
    <property type="project" value="InterPro"/>
</dbReference>
<dbReference type="PANTHER" id="PTHR47074:SF61">
    <property type="entry name" value="RNASE H TYPE-1 DOMAIN-CONTAINING PROTEIN"/>
    <property type="match status" value="1"/>
</dbReference>
<keyword evidence="2" id="KW-0695">RNA-directed DNA polymerase</keyword>
<dbReference type="PANTHER" id="PTHR47074">
    <property type="entry name" value="BNAC02G40300D PROTEIN"/>
    <property type="match status" value="1"/>
</dbReference>
<dbReference type="Pfam" id="PF13456">
    <property type="entry name" value="RVT_3"/>
    <property type="match status" value="1"/>
</dbReference>
<feature type="domain" description="RNase H type-1" evidence="1">
    <location>
        <begin position="91"/>
        <end position="187"/>
    </location>
</feature>
<dbReference type="InterPro" id="IPR012337">
    <property type="entry name" value="RNaseH-like_sf"/>
</dbReference>
<sequence length="228" mass="26181">MDAADSTNNREPIWKDWLVKEFNSQNTKTCEIKAIIYWAIWYNRNKIYHEGIRGQVCDMLAFIKAYYAEISTTDIYEEGWKHPEGNIIKINFDASFNQYTKRSVLDIIARNKDGLVMAACTCPWDNIPDPTTAEARACFQAIDMAEGMGFQEICVEGDSLTVIKKINSVVEDRSTISSLIKEIREANKVAHEMASEGNRYEEPRYWIEEAPPPVERLVAQDIRRGGRD</sequence>
<dbReference type="InterPro" id="IPR052929">
    <property type="entry name" value="RNase_H-like_EbsB-rel"/>
</dbReference>
<dbReference type="CDD" id="cd06222">
    <property type="entry name" value="RNase_H_like"/>
    <property type="match status" value="1"/>
</dbReference>
<dbReference type="InterPro" id="IPR002156">
    <property type="entry name" value="RNaseH_domain"/>
</dbReference>
<evidence type="ECO:0000313" key="2">
    <source>
        <dbReference type="EMBL" id="KAA3467045.1"/>
    </source>
</evidence>
<dbReference type="Proteomes" id="UP000325315">
    <property type="component" value="Unassembled WGS sequence"/>
</dbReference>
<reference evidence="3" key="1">
    <citation type="journal article" date="2019" name="Plant Biotechnol. J.">
        <title>Genome sequencing of the Australian wild diploid species Gossypium australe highlights disease resistance and delayed gland morphogenesis.</title>
        <authorList>
            <person name="Cai Y."/>
            <person name="Cai X."/>
            <person name="Wang Q."/>
            <person name="Wang P."/>
            <person name="Zhang Y."/>
            <person name="Cai C."/>
            <person name="Xu Y."/>
            <person name="Wang K."/>
            <person name="Zhou Z."/>
            <person name="Wang C."/>
            <person name="Geng S."/>
            <person name="Li B."/>
            <person name="Dong Q."/>
            <person name="Hou Y."/>
            <person name="Wang H."/>
            <person name="Ai P."/>
            <person name="Liu Z."/>
            <person name="Yi F."/>
            <person name="Sun M."/>
            <person name="An G."/>
            <person name="Cheng J."/>
            <person name="Zhang Y."/>
            <person name="Shi Q."/>
            <person name="Xie Y."/>
            <person name="Shi X."/>
            <person name="Chang Y."/>
            <person name="Huang F."/>
            <person name="Chen Y."/>
            <person name="Hong S."/>
            <person name="Mi L."/>
            <person name="Sun Q."/>
            <person name="Zhang L."/>
            <person name="Zhou B."/>
            <person name="Peng R."/>
            <person name="Zhang X."/>
            <person name="Liu F."/>
        </authorList>
    </citation>
    <scope>NUCLEOTIDE SEQUENCE [LARGE SCALE GENOMIC DNA]</scope>
    <source>
        <strain evidence="3">cv. PA1801</strain>
    </source>
</reference>
<evidence type="ECO:0000313" key="3">
    <source>
        <dbReference type="Proteomes" id="UP000325315"/>
    </source>
</evidence>
<dbReference type="OrthoDB" id="1748820at2759"/>
<dbReference type="EMBL" id="SMMG02000007">
    <property type="protein sequence ID" value="KAA3467045.1"/>
    <property type="molecule type" value="Genomic_DNA"/>
</dbReference>
<comment type="caution">
    <text evidence="2">The sequence shown here is derived from an EMBL/GenBank/DDBJ whole genome shotgun (WGS) entry which is preliminary data.</text>
</comment>
<gene>
    <name evidence="2" type="ORF">EPI10_002092</name>
</gene>
<proteinExistence type="predicted"/>
<dbReference type="GO" id="GO:0004523">
    <property type="term" value="F:RNA-DNA hybrid ribonuclease activity"/>
    <property type="evidence" value="ECO:0007669"/>
    <property type="project" value="InterPro"/>
</dbReference>
<evidence type="ECO:0000259" key="1">
    <source>
        <dbReference type="Pfam" id="PF13456"/>
    </source>
</evidence>
<name>A0A5B6VCV7_9ROSI</name>
<dbReference type="InterPro" id="IPR036397">
    <property type="entry name" value="RNaseH_sf"/>
</dbReference>
<organism evidence="2 3">
    <name type="scientific">Gossypium australe</name>
    <dbReference type="NCBI Taxonomy" id="47621"/>
    <lineage>
        <taxon>Eukaryota</taxon>
        <taxon>Viridiplantae</taxon>
        <taxon>Streptophyta</taxon>
        <taxon>Embryophyta</taxon>
        <taxon>Tracheophyta</taxon>
        <taxon>Spermatophyta</taxon>
        <taxon>Magnoliopsida</taxon>
        <taxon>eudicotyledons</taxon>
        <taxon>Gunneridae</taxon>
        <taxon>Pentapetalae</taxon>
        <taxon>rosids</taxon>
        <taxon>malvids</taxon>
        <taxon>Malvales</taxon>
        <taxon>Malvaceae</taxon>
        <taxon>Malvoideae</taxon>
        <taxon>Gossypium</taxon>
    </lineage>
</organism>
<keyword evidence="2" id="KW-0548">Nucleotidyltransferase</keyword>
<dbReference type="Gene3D" id="3.30.420.10">
    <property type="entry name" value="Ribonuclease H-like superfamily/Ribonuclease H"/>
    <property type="match status" value="1"/>
</dbReference>